<name>A0A5N8V920_9ACTN</name>
<feature type="compositionally biased region" description="Low complexity" evidence="1">
    <location>
        <begin position="73"/>
        <end position="82"/>
    </location>
</feature>
<dbReference type="OrthoDB" id="4546548at2"/>
<evidence type="ECO:0000256" key="1">
    <source>
        <dbReference type="SAM" id="MobiDB-lite"/>
    </source>
</evidence>
<feature type="compositionally biased region" description="Polar residues" evidence="1">
    <location>
        <begin position="83"/>
        <end position="95"/>
    </location>
</feature>
<protein>
    <submittedName>
        <fullName evidence="2">Uncharacterized protein</fullName>
    </submittedName>
</protein>
<evidence type="ECO:0000313" key="2">
    <source>
        <dbReference type="EMBL" id="MPY31142.1"/>
    </source>
</evidence>
<feature type="region of interest" description="Disordered" evidence="1">
    <location>
        <begin position="73"/>
        <end position="116"/>
    </location>
</feature>
<accession>A0A5N8V920</accession>
<keyword evidence="3" id="KW-1185">Reference proteome</keyword>
<dbReference type="Proteomes" id="UP000325849">
    <property type="component" value="Unassembled WGS sequence"/>
</dbReference>
<proteinExistence type="predicted"/>
<gene>
    <name evidence="2" type="ORF">FNH09_07360</name>
</gene>
<reference evidence="2 3" key="1">
    <citation type="submission" date="2019-07" db="EMBL/GenBank/DDBJ databases">
        <title>New species of Amycolatopsis and Streptomyces.</title>
        <authorList>
            <person name="Duangmal K."/>
            <person name="Teo W.F.A."/>
            <person name="Lipun K."/>
        </authorList>
    </citation>
    <scope>NUCLEOTIDE SEQUENCE [LARGE SCALE GENOMIC DNA]</scope>
    <source>
        <strain evidence="2 3">NBRC 109810</strain>
    </source>
</reference>
<comment type="caution">
    <text evidence="2">The sequence shown here is derived from an EMBL/GenBank/DDBJ whole genome shotgun (WGS) entry which is preliminary data.</text>
</comment>
<sequence length="116" mass="12771">MPADPARGRWWADRRRTCETTAWNYGTCSPWRDLPAERGPLCSVECCGVSRNGLNQDGGFLCHFTVPVEIAASESSSGETSTCKNYSFLGSSHAQGTERERPSRMRMPGRPSKPSS</sequence>
<organism evidence="2 3">
    <name type="scientific">Streptomyces adustus</name>
    <dbReference type="NCBI Taxonomy" id="1609272"/>
    <lineage>
        <taxon>Bacteria</taxon>
        <taxon>Bacillati</taxon>
        <taxon>Actinomycetota</taxon>
        <taxon>Actinomycetes</taxon>
        <taxon>Kitasatosporales</taxon>
        <taxon>Streptomycetaceae</taxon>
        <taxon>Streptomyces</taxon>
    </lineage>
</organism>
<evidence type="ECO:0000313" key="3">
    <source>
        <dbReference type="Proteomes" id="UP000325849"/>
    </source>
</evidence>
<feature type="compositionally biased region" description="Low complexity" evidence="1">
    <location>
        <begin position="105"/>
        <end position="116"/>
    </location>
</feature>
<dbReference type="EMBL" id="VJZD01000020">
    <property type="protein sequence ID" value="MPY31142.1"/>
    <property type="molecule type" value="Genomic_DNA"/>
</dbReference>
<dbReference type="AlphaFoldDB" id="A0A5N8V920"/>